<gene>
    <name evidence="16" type="ORF">L9F63_010735</name>
</gene>
<keyword evidence="5" id="KW-0677">Repeat</keyword>
<protein>
    <recommendedName>
        <fullName evidence="15">C2H2-type domain-containing protein</fullName>
    </recommendedName>
</protein>
<feature type="region of interest" description="Disordered" evidence="13">
    <location>
        <begin position="475"/>
        <end position="520"/>
    </location>
</feature>
<comment type="caution">
    <text evidence="16">The sequence shown here is derived from an EMBL/GenBank/DDBJ whole genome shotgun (WGS) entry which is preliminary data.</text>
</comment>
<feature type="compositionally biased region" description="Low complexity" evidence="13">
    <location>
        <begin position="290"/>
        <end position="301"/>
    </location>
</feature>
<keyword evidence="14" id="KW-0812">Transmembrane</keyword>
<feature type="region of interest" description="Disordered" evidence="13">
    <location>
        <begin position="656"/>
        <end position="676"/>
    </location>
</feature>
<proteinExistence type="inferred from homology"/>
<evidence type="ECO:0000256" key="3">
    <source>
        <dbReference type="ARBA" id="ARBA00022491"/>
    </source>
</evidence>
<dbReference type="EMBL" id="JASPKZ010001204">
    <property type="protein sequence ID" value="KAJ9598606.1"/>
    <property type="molecule type" value="Genomic_DNA"/>
</dbReference>
<keyword evidence="3" id="KW-0678">Repressor</keyword>
<dbReference type="SMART" id="SM00355">
    <property type="entry name" value="ZnF_C2H2"/>
    <property type="match status" value="4"/>
</dbReference>
<feature type="compositionally biased region" description="Low complexity" evidence="13">
    <location>
        <begin position="497"/>
        <end position="517"/>
    </location>
</feature>
<feature type="compositionally biased region" description="Low complexity" evidence="13">
    <location>
        <begin position="815"/>
        <end position="824"/>
    </location>
</feature>
<feature type="region of interest" description="Disordered" evidence="13">
    <location>
        <begin position="1118"/>
        <end position="1142"/>
    </location>
</feature>
<keyword evidence="14" id="KW-0472">Membrane</keyword>
<feature type="compositionally biased region" description="Basic and acidic residues" evidence="13">
    <location>
        <begin position="773"/>
        <end position="783"/>
    </location>
</feature>
<feature type="region of interest" description="Disordered" evidence="13">
    <location>
        <begin position="1194"/>
        <end position="1247"/>
    </location>
</feature>
<feature type="compositionally biased region" description="Gly residues" evidence="13">
    <location>
        <begin position="602"/>
        <end position="616"/>
    </location>
</feature>
<keyword evidence="2" id="KW-0217">Developmental protein</keyword>
<feature type="compositionally biased region" description="Gly residues" evidence="13">
    <location>
        <begin position="1123"/>
        <end position="1142"/>
    </location>
</feature>
<feature type="region of interest" description="Disordered" evidence="13">
    <location>
        <begin position="596"/>
        <end position="616"/>
    </location>
</feature>
<keyword evidence="9" id="KW-0238">DNA-binding</keyword>
<feature type="region of interest" description="Disordered" evidence="13">
    <location>
        <begin position="232"/>
        <end position="319"/>
    </location>
</feature>
<keyword evidence="10" id="KW-0804">Transcription</keyword>
<feature type="compositionally biased region" description="Low complexity" evidence="13">
    <location>
        <begin position="56"/>
        <end position="66"/>
    </location>
</feature>
<keyword evidence="7" id="KW-0862">Zinc</keyword>
<evidence type="ECO:0000259" key="15">
    <source>
        <dbReference type="PROSITE" id="PS50157"/>
    </source>
</evidence>
<reference evidence="16" key="2">
    <citation type="submission" date="2023-05" db="EMBL/GenBank/DDBJ databases">
        <authorList>
            <person name="Fouks B."/>
        </authorList>
    </citation>
    <scope>NUCLEOTIDE SEQUENCE</scope>
    <source>
        <strain evidence="16">Stay&amp;Tobe</strain>
        <tissue evidence="16">Testes</tissue>
    </source>
</reference>
<dbReference type="InterPro" id="IPR041661">
    <property type="entry name" value="ZN622/Rei1/Reh1_Znf-C2H2"/>
</dbReference>
<evidence type="ECO:0000256" key="11">
    <source>
        <dbReference type="ARBA" id="ARBA00023242"/>
    </source>
</evidence>
<reference evidence="16" key="1">
    <citation type="journal article" date="2023" name="IScience">
        <title>Live-bearing cockroach genome reveals convergent evolutionary mechanisms linked to viviparity in insects and beyond.</title>
        <authorList>
            <person name="Fouks B."/>
            <person name="Harrison M.C."/>
            <person name="Mikhailova A.A."/>
            <person name="Marchal E."/>
            <person name="English S."/>
            <person name="Carruthers M."/>
            <person name="Jennings E.C."/>
            <person name="Chiamaka E.L."/>
            <person name="Frigard R.A."/>
            <person name="Pippel M."/>
            <person name="Attardo G.M."/>
            <person name="Benoit J.B."/>
            <person name="Bornberg-Bauer E."/>
            <person name="Tobe S.S."/>
        </authorList>
    </citation>
    <scope>NUCLEOTIDE SEQUENCE</scope>
    <source>
        <strain evidence="16">Stay&amp;Tobe</strain>
    </source>
</reference>
<evidence type="ECO:0000313" key="16">
    <source>
        <dbReference type="EMBL" id="KAJ9598606.1"/>
    </source>
</evidence>
<feature type="compositionally biased region" description="Basic residues" evidence="13">
    <location>
        <begin position="665"/>
        <end position="676"/>
    </location>
</feature>
<evidence type="ECO:0000256" key="9">
    <source>
        <dbReference type="ARBA" id="ARBA00023125"/>
    </source>
</evidence>
<comment type="similarity">
    <text evidence="1">Belongs to the teashirt C2H2-type zinc-finger protein family.</text>
</comment>
<evidence type="ECO:0000313" key="17">
    <source>
        <dbReference type="Proteomes" id="UP001233999"/>
    </source>
</evidence>
<evidence type="ECO:0000256" key="12">
    <source>
        <dbReference type="PROSITE-ProRule" id="PRU00042"/>
    </source>
</evidence>
<dbReference type="Pfam" id="PF12756">
    <property type="entry name" value="zf-C2H2_2"/>
    <property type="match status" value="2"/>
</dbReference>
<dbReference type="GO" id="GO:0003677">
    <property type="term" value="F:DNA binding"/>
    <property type="evidence" value="ECO:0007669"/>
    <property type="project" value="UniProtKB-KW"/>
</dbReference>
<evidence type="ECO:0000256" key="8">
    <source>
        <dbReference type="ARBA" id="ARBA00023015"/>
    </source>
</evidence>
<evidence type="ECO:0000256" key="7">
    <source>
        <dbReference type="ARBA" id="ARBA00022833"/>
    </source>
</evidence>
<dbReference type="PROSITE" id="PS50157">
    <property type="entry name" value="ZINC_FINGER_C2H2_2"/>
    <property type="match status" value="2"/>
</dbReference>
<dbReference type="PROSITE" id="PS00028">
    <property type="entry name" value="ZINC_FINGER_C2H2_1"/>
    <property type="match status" value="4"/>
</dbReference>
<feature type="region of interest" description="Disordered" evidence="13">
    <location>
        <begin position="772"/>
        <end position="824"/>
    </location>
</feature>
<evidence type="ECO:0000256" key="4">
    <source>
        <dbReference type="ARBA" id="ARBA00022723"/>
    </source>
</evidence>
<dbReference type="InterPro" id="IPR013087">
    <property type="entry name" value="Znf_C2H2_type"/>
</dbReference>
<name>A0AAD8AHB5_DIPPU</name>
<feature type="compositionally biased region" description="Pro residues" evidence="13">
    <location>
        <begin position="480"/>
        <end position="496"/>
    </location>
</feature>
<evidence type="ECO:0000256" key="14">
    <source>
        <dbReference type="SAM" id="Phobius"/>
    </source>
</evidence>
<dbReference type="Pfam" id="PF13912">
    <property type="entry name" value="zf-C2H2_6"/>
    <property type="match status" value="1"/>
</dbReference>
<feature type="compositionally biased region" description="Low complexity" evidence="13">
    <location>
        <begin position="24"/>
        <end position="47"/>
    </location>
</feature>
<feature type="domain" description="C2H2-type" evidence="15">
    <location>
        <begin position="626"/>
        <end position="655"/>
    </location>
</feature>
<evidence type="ECO:0000256" key="1">
    <source>
        <dbReference type="ARBA" id="ARBA00007158"/>
    </source>
</evidence>
<feature type="region of interest" description="Disordered" evidence="13">
    <location>
        <begin position="895"/>
        <end position="990"/>
    </location>
</feature>
<dbReference type="GO" id="GO:0005634">
    <property type="term" value="C:nucleus"/>
    <property type="evidence" value="ECO:0007669"/>
    <property type="project" value="TreeGrafter"/>
</dbReference>
<feature type="compositionally biased region" description="Basic and acidic residues" evidence="13">
    <location>
        <begin position="930"/>
        <end position="939"/>
    </location>
</feature>
<feature type="transmembrane region" description="Helical" evidence="14">
    <location>
        <begin position="1312"/>
        <end position="1335"/>
    </location>
</feature>
<feature type="compositionally biased region" description="Basic and acidic residues" evidence="13">
    <location>
        <begin position="963"/>
        <end position="990"/>
    </location>
</feature>
<dbReference type="GO" id="GO:0008270">
    <property type="term" value="F:zinc ion binding"/>
    <property type="evidence" value="ECO:0007669"/>
    <property type="project" value="UniProtKB-KW"/>
</dbReference>
<dbReference type="Proteomes" id="UP001233999">
    <property type="component" value="Unassembled WGS sequence"/>
</dbReference>
<evidence type="ECO:0000256" key="6">
    <source>
        <dbReference type="ARBA" id="ARBA00022771"/>
    </source>
</evidence>
<feature type="compositionally biased region" description="Low complexity" evidence="13">
    <location>
        <begin position="1214"/>
        <end position="1237"/>
    </location>
</feature>
<keyword evidence="8" id="KW-0805">Transcription regulation</keyword>
<keyword evidence="11" id="KW-0539">Nucleus</keyword>
<feature type="domain" description="C2H2-type" evidence="15">
    <location>
        <begin position="557"/>
        <end position="581"/>
    </location>
</feature>
<evidence type="ECO:0000256" key="5">
    <source>
        <dbReference type="ARBA" id="ARBA00022737"/>
    </source>
</evidence>
<keyword evidence="6 12" id="KW-0863">Zinc-finger</keyword>
<organism evidence="16 17">
    <name type="scientific">Diploptera punctata</name>
    <name type="common">Pacific beetle cockroach</name>
    <dbReference type="NCBI Taxonomy" id="6984"/>
    <lineage>
        <taxon>Eukaryota</taxon>
        <taxon>Metazoa</taxon>
        <taxon>Ecdysozoa</taxon>
        <taxon>Arthropoda</taxon>
        <taxon>Hexapoda</taxon>
        <taxon>Insecta</taxon>
        <taxon>Pterygota</taxon>
        <taxon>Neoptera</taxon>
        <taxon>Polyneoptera</taxon>
        <taxon>Dictyoptera</taxon>
        <taxon>Blattodea</taxon>
        <taxon>Blaberoidea</taxon>
        <taxon>Blaberidae</taxon>
        <taxon>Diplopterinae</taxon>
        <taxon>Diploptera</taxon>
    </lineage>
</organism>
<keyword evidence="17" id="KW-1185">Reference proteome</keyword>
<keyword evidence="14" id="KW-1133">Transmembrane helix</keyword>
<evidence type="ECO:0000256" key="13">
    <source>
        <dbReference type="SAM" id="MobiDB-lite"/>
    </source>
</evidence>
<evidence type="ECO:0000256" key="10">
    <source>
        <dbReference type="ARBA" id="ARBA00023163"/>
    </source>
</evidence>
<keyword evidence="4" id="KW-0479">Metal-binding</keyword>
<dbReference type="InterPro" id="IPR027008">
    <property type="entry name" value="Teashirt_fam"/>
</dbReference>
<dbReference type="GO" id="GO:0000981">
    <property type="term" value="F:DNA-binding transcription factor activity, RNA polymerase II-specific"/>
    <property type="evidence" value="ECO:0007669"/>
    <property type="project" value="TreeGrafter"/>
</dbReference>
<accession>A0AAD8AHB5</accession>
<dbReference type="PANTHER" id="PTHR12487">
    <property type="entry name" value="TEASHIRT-RELATED"/>
    <property type="match status" value="1"/>
</dbReference>
<evidence type="ECO:0000256" key="2">
    <source>
        <dbReference type="ARBA" id="ARBA00022473"/>
    </source>
</evidence>
<dbReference type="PANTHER" id="PTHR12487:SF7">
    <property type="entry name" value="PROTEIN TEASHIRT-RELATED"/>
    <property type="match status" value="1"/>
</dbReference>
<feature type="non-terminal residue" evidence="16">
    <location>
        <position position="1338"/>
    </location>
</feature>
<sequence length="1338" mass="140858">SWEGGEGGEEGGPPDSPGSKLAGDDASSEPASPSSAAAADSAQEDAAVTPEPIEPTSPVTSSSMVVDGNDAEPGVAISMLHDPLALRETPGSRCPSRESRGSSVPPRCPSRESLCSERGRSSVTGPLLTTAPTAPISPVAVALPPTAGLLPPHSAAIAAYLGAAAAAQHPHHRLLMTSPLPPVLPRGSVSPLVSSSSSPPILPLAAAGNLVMSPPPAPLRSPLETDSAVLDFSTKKQQSGGKTLSGRDDGDSDSALNLSKPPTPVLPSESQLNSPLDLSVPSRKRGIDDSPSVPVSSLSPSPHQPSRKNSRLSSEFKPSVVSPWTSPVVASHFPYFAAAVAASLSPKNNSTNANHSSADNSLWNGKIKLHDKPSSHFSGVPTPSDATKALEKMSELSKLGGDDLFRPTVNSGVNSGVPGSVGSTNSRHSAWQSHWLNKGADQAKDVLKCVWCKQSFPSLAAMTAHMKEAKHCGVNVPAPQIQPPPPPPPQQQPPTSTPSVSSNSSSSSGGPPTGANSKPTTADLNLLIKETMPLPRKLVRGQDVWLGKGAEQTRQILKCMWCGQSFRSLAEMTSHMQQTQHYTNIISQEQIISWKSSDESKAGGGPGSGAAAGGAGGASSHVSAVLTCKVCDQAFSSLKELSNHMVKNSHYKEHIMRSITESGGRRRQTREKRKKSLPVRKLLELERAQHELKNGEGGMIVGGKVLRDAPPTAGRITCEKCGDKIETSIFVDHIRQCVGGGSIGSSQRNLLKNALLSSNVLPPDVPAVMGQHITDREGRKSIDDSPSPASRHHRSPSLATDLSSGNKESGGSGSGTSENTSSPSVLNAIEKLIEKSFDSRARHGGTGYGGGPGTVGSAPMGSSILKRLGIDESVDYTKPLVDAQTMNILRSYHHHHHNQQHLYSRRERSGSESSSVSDRGGGGGRPEALTPDRKPDVSERLMSSTPRTTPEKRIQTPPSSKVGSHDETVDDDMIKKEVVTEDEREETRKNSRRDIIVKKEETEEGDDDEDDRGSFHMVVHMKVVRTMRTLLCQVVLVATAPVVQRAVIALVPQEALQELKRSLLQVEALVLVPCRPCSTVFPEEVVVVVEVEAESGSNTGRSTSSHPLAALQKLCDKTERHGGSGSRSGGSAGGNTGSGGSSGTTPGAILAFSWACNDAVMTADSIMKCAFCDTPFISKGAYRHHLSKMHFVKDGPGSSSSASGSGSGKGSGLGNSSSVSGSANTAGSSSGSNSGKSPQQQANFEESPHSKFLKYTELAKQLSKLWRECMSAKAVVVRSSRNDTFNRYVAMKFSGLFLSATVFPFHSMLTLISLFSSFCSVAIDIVVSAIAHLPFLKY</sequence>
<feature type="non-terminal residue" evidence="16">
    <location>
        <position position="1"/>
    </location>
</feature>
<dbReference type="Gene3D" id="3.30.160.60">
    <property type="entry name" value="Classic Zinc Finger"/>
    <property type="match status" value="1"/>
</dbReference>
<feature type="region of interest" description="Disordered" evidence="13">
    <location>
        <begin position="1"/>
        <end position="129"/>
    </location>
</feature>